<organism evidence="4 5">
    <name type="scientific">Bugula neritina</name>
    <name type="common">Brown bryozoan</name>
    <name type="synonym">Sertularia neritina</name>
    <dbReference type="NCBI Taxonomy" id="10212"/>
    <lineage>
        <taxon>Eukaryota</taxon>
        <taxon>Metazoa</taxon>
        <taxon>Spiralia</taxon>
        <taxon>Lophotrochozoa</taxon>
        <taxon>Bryozoa</taxon>
        <taxon>Gymnolaemata</taxon>
        <taxon>Cheilostomatida</taxon>
        <taxon>Flustrina</taxon>
        <taxon>Buguloidea</taxon>
        <taxon>Bugulidae</taxon>
        <taxon>Bugula</taxon>
    </lineage>
</organism>
<comment type="similarity">
    <text evidence="1">Belongs to the sulfotransferase 1 family.</text>
</comment>
<keyword evidence="5" id="KW-1185">Reference proteome</keyword>
<dbReference type="AlphaFoldDB" id="A0A7J7JB69"/>
<dbReference type="EMBL" id="VXIV02002794">
    <property type="protein sequence ID" value="KAF6022881.1"/>
    <property type="molecule type" value="Genomic_DNA"/>
</dbReference>
<dbReference type="InterPro" id="IPR027417">
    <property type="entry name" value="P-loop_NTPase"/>
</dbReference>
<sequence length="252" mass="29928">MFEEVLRDLQEYSWNEKDFLLTTFSKNGTHLMWEIMMMLLRGSADYITDGKVACMIDLFPLKKTEAVFPSPRVLNTHYRLDVLPKAFRGRKTVVVMRNPKDTAVSYYYHKKNVQVNLPVLKEFVAKLTLSEMLEMFLEDKDMPYGRYFDYIEYMWSLRDEPNILLVFFEDLINDPVSSIHRVNEFMGTERSAELFSLLANNSQKQLENIHQKIYRKGKIGDWKNHLTVAENEKFDEFLAKWPLSREIPFTYC</sequence>
<evidence type="ECO:0000313" key="5">
    <source>
        <dbReference type="Proteomes" id="UP000593567"/>
    </source>
</evidence>
<gene>
    <name evidence="4" type="ORF">EB796_018807</name>
</gene>
<feature type="domain" description="Sulfotransferase" evidence="3">
    <location>
        <begin position="17"/>
        <end position="239"/>
    </location>
</feature>
<dbReference type="OrthoDB" id="6341251at2759"/>
<evidence type="ECO:0000259" key="3">
    <source>
        <dbReference type="Pfam" id="PF00685"/>
    </source>
</evidence>
<protein>
    <recommendedName>
        <fullName evidence="3">Sulfotransferase domain-containing protein</fullName>
    </recommendedName>
</protein>
<evidence type="ECO:0000256" key="2">
    <source>
        <dbReference type="ARBA" id="ARBA00022679"/>
    </source>
</evidence>
<dbReference type="InterPro" id="IPR000863">
    <property type="entry name" value="Sulfotransferase_dom"/>
</dbReference>
<dbReference type="GO" id="GO:0008146">
    <property type="term" value="F:sulfotransferase activity"/>
    <property type="evidence" value="ECO:0007669"/>
    <property type="project" value="InterPro"/>
</dbReference>
<name>A0A7J7JB69_BUGNE</name>
<dbReference type="Gene3D" id="3.40.50.300">
    <property type="entry name" value="P-loop containing nucleotide triphosphate hydrolases"/>
    <property type="match status" value="1"/>
</dbReference>
<proteinExistence type="inferred from homology"/>
<accession>A0A7J7JB69</accession>
<dbReference type="Proteomes" id="UP000593567">
    <property type="component" value="Unassembled WGS sequence"/>
</dbReference>
<reference evidence="4" key="1">
    <citation type="submission" date="2020-06" db="EMBL/GenBank/DDBJ databases">
        <title>Draft genome of Bugula neritina, a colonial animal packing powerful symbionts and potential medicines.</title>
        <authorList>
            <person name="Rayko M."/>
        </authorList>
    </citation>
    <scope>NUCLEOTIDE SEQUENCE [LARGE SCALE GENOMIC DNA]</scope>
    <source>
        <strain evidence="4">Kwan_BN1</strain>
    </source>
</reference>
<dbReference type="PANTHER" id="PTHR11783">
    <property type="entry name" value="SULFOTRANSFERASE SULT"/>
    <property type="match status" value="1"/>
</dbReference>
<evidence type="ECO:0000256" key="1">
    <source>
        <dbReference type="ARBA" id="ARBA00005771"/>
    </source>
</evidence>
<dbReference type="SUPFAM" id="SSF52540">
    <property type="entry name" value="P-loop containing nucleoside triphosphate hydrolases"/>
    <property type="match status" value="1"/>
</dbReference>
<comment type="caution">
    <text evidence="4">The sequence shown here is derived from an EMBL/GenBank/DDBJ whole genome shotgun (WGS) entry which is preliminary data.</text>
</comment>
<dbReference type="Pfam" id="PF00685">
    <property type="entry name" value="Sulfotransfer_1"/>
    <property type="match status" value="1"/>
</dbReference>
<keyword evidence="2" id="KW-0808">Transferase</keyword>
<evidence type="ECO:0000313" key="4">
    <source>
        <dbReference type="EMBL" id="KAF6022881.1"/>
    </source>
</evidence>